<protein>
    <submittedName>
        <fullName evidence="1">Uncharacterized protein</fullName>
    </submittedName>
</protein>
<organism evidence="1">
    <name type="scientific">Brassica oleracea</name>
    <name type="common">Wild cabbage</name>
    <dbReference type="NCBI Taxonomy" id="3712"/>
    <lineage>
        <taxon>Eukaryota</taxon>
        <taxon>Viridiplantae</taxon>
        <taxon>Streptophyta</taxon>
        <taxon>Embryophyta</taxon>
        <taxon>Tracheophyta</taxon>
        <taxon>Spermatophyta</taxon>
        <taxon>Magnoliopsida</taxon>
        <taxon>eudicotyledons</taxon>
        <taxon>Gunneridae</taxon>
        <taxon>Pentapetalae</taxon>
        <taxon>rosids</taxon>
        <taxon>malvids</taxon>
        <taxon>Brassicales</taxon>
        <taxon>Brassicaceae</taxon>
        <taxon>Brassiceae</taxon>
        <taxon>Brassica</taxon>
    </lineage>
</organism>
<name>A0A3P6E1P1_BRAOL</name>
<sequence length="53" mass="6247">MVDYLGFRILYSQFAPVYQLFKKHPDIAANFRQSNQFVRTAYMNLLLTEQAST</sequence>
<evidence type="ECO:0000313" key="1">
    <source>
        <dbReference type="EMBL" id="VDD33238.1"/>
    </source>
</evidence>
<dbReference type="EMBL" id="LR031875">
    <property type="protein sequence ID" value="VDD33238.1"/>
    <property type="molecule type" value="Genomic_DNA"/>
</dbReference>
<gene>
    <name evidence="1" type="ORF">BOLC9T58561H</name>
</gene>
<reference evidence="1" key="1">
    <citation type="submission" date="2018-11" db="EMBL/GenBank/DDBJ databases">
        <authorList>
            <consortium name="Genoscope - CEA"/>
            <person name="William W."/>
        </authorList>
    </citation>
    <scope>NUCLEOTIDE SEQUENCE</scope>
</reference>
<proteinExistence type="predicted"/>
<accession>A0A3P6E1P1</accession>
<dbReference type="AlphaFoldDB" id="A0A3P6E1P1"/>